<reference evidence="2 3" key="1">
    <citation type="submission" date="2019-11" db="EMBL/GenBank/DDBJ databases">
        <title>Pedobacter petrophilus genome.</title>
        <authorList>
            <person name="Feldbauer M.J."/>
            <person name="Newman J.D."/>
        </authorList>
    </citation>
    <scope>NUCLEOTIDE SEQUENCE [LARGE SCALE GENOMIC DNA]</scope>
    <source>
        <strain evidence="2 3">LMG 29686</strain>
    </source>
</reference>
<dbReference type="CDD" id="cd06259">
    <property type="entry name" value="YdcF-like"/>
    <property type="match status" value="1"/>
</dbReference>
<dbReference type="InterPro" id="IPR014729">
    <property type="entry name" value="Rossmann-like_a/b/a_fold"/>
</dbReference>
<accession>A0A7K0G4M4</accession>
<dbReference type="EMBL" id="WKKH01000071">
    <property type="protein sequence ID" value="MRX78757.1"/>
    <property type="molecule type" value="Genomic_DNA"/>
</dbReference>
<dbReference type="InterPro" id="IPR003848">
    <property type="entry name" value="DUF218"/>
</dbReference>
<keyword evidence="3" id="KW-1185">Reference proteome</keyword>
<sequence length="373" mass="41459">MLTLMQELPELRKAITGDAAFQKLLKDKTANAANALKTGGSDIACYANAIKFSNAEILMINERLAALYKKDNVFAKAVNNHLLPSGCYGLFRDLPEQEVLVKAWEQDAKAINYTIGVYVEGKKPNYPKIDSIAFNAKDKEFPELVASNLLLNIAADKQLFFEPSMNFALGALELNGRTEAADYEPLVTGANQTALAQIKKTNFSNYKYSVILVPGAGPEDKETELSAGGMIRCRIAAIQYRKNMAPFVVVSGGRVHPYKTKYSEADEMKKFMVHTLHIPENAIIIEPHARHTTTNLRNCARLIFRYGMPMDKPALVSTAKSTIPYIAGILAERCKKELGYYPYQIGKTLSDTEVEFFPNSLSLQIDFDEPLDP</sequence>
<proteinExistence type="predicted"/>
<comment type="caution">
    <text evidence="2">The sequence shown here is derived from an EMBL/GenBank/DDBJ whole genome shotgun (WGS) entry which is preliminary data.</text>
</comment>
<name>A0A7K0G4M4_9SPHI</name>
<evidence type="ECO:0000313" key="3">
    <source>
        <dbReference type="Proteomes" id="UP000487757"/>
    </source>
</evidence>
<dbReference type="AlphaFoldDB" id="A0A7K0G4M4"/>
<evidence type="ECO:0000313" key="2">
    <source>
        <dbReference type="EMBL" id="MRX78757.1"/>
    </source>
</evidence>
<gene>
    <name evidence="2" type="ORF">GJU39_22015</name>
</gene>
<protein>
    <submittedName>
        <fullName evidence="2">YdcF family protein</fullName>
    </submittedName>
</protein>
<dbReference type="Proteomes" id="UP000487757">
    <property type="component" value="Unassembled WGS sequence"/>
</dbReference>
<evidence type="ECO:0000259" key="1">
    <source>
        <dbReference type="Pfam" id="PF02698"/>
    </source>
</evidence>
<dbReference type="Gene3D" id="3.40.50.620">
    <property type="entry name" value="HUPs"/>
    <property type="match status" value="1"/>
</dbReference>
<dbReference type="Pfam" id="PF02698">
    <property type="entry name" value="DUF218"/>
    <property type="match status" value="1"/>
</dbReference>
<feature type="domain" description="DUF218" evidence="1">
    <location>
        <begin position="210"/>
        <end position="333"/>
    </location>
</feature>
<dbReference type="OrthoDB" id="1092058at2"/>
<organism evidence="2 3">
    <name type="scientific">Pedobacter petrophilus</name>
    <dbReference type="NCBI Taxonomy" id="1908241"/>
    <lineage>
        <taxon>Bacteria</taxon>
        <taxon>Pseudomonadati</taxon>
        <taxon>Bacteroidota</taxon>
        <taxon>Sphingobacteriia</taxon>
        <taxon>Sphingobacteriales</taxon>
        <taxon>Sphingobacteriaceae</taxon>
        <taxon>Pedobacter</taxon>
    </lineage>
</organism>